<dbReference type="eggNOG" id="COG0598">
    <property type="taxonomic scope" value="Bacteria"/>
</dbReference>
<dbReference type="InterPro" id="IPR047199">
    <property type="entry name" value="CorA-like"/>
</dbReference>
<comment type="subcellular location">
    <subcellularLocation>
        <location evidence="1">Membrane</location>
        <topology evidence="1">Multi-pass membrane protein</topology>
    </subcellularLocation>
</comment>
<dbReference type="PANTHER" id="PTHR47891">
    <property type="entry name" value="TRANSPORTER-RELATED"/>
    <property type="match status" value="1"/>
</dbReference>
<dbReference type="RefSeq" id="WP_012861700.1">
    <property type="nucleotide sequence ID" value="NC_013517.1"/>
</dbReference>
<dbReference type="SUPFAM" id="SSF143865">
    <property type="entry name" value="CorA soluble domain-like"/>
    <property type="match status" value="1"/>
</dbReference>
<dbReference type="GO" id="GO:0046873">
    <property type="term" value="F:metal ion transmembrane transporter activity"/>
    <property type="evidence" value="ECO:0007669"/>
    <property type="project" value="InterPro"/>
</dbReference>
<dbReference type="STRING" id="526218.Sterm_2252"/>
<comment type="similarity">
    <text evidence="2">Belongs to the CorA metal ion transporter (MIT) (TC 1.A.35) family.</text>
</comment>
<dbReference type="KEGG" id="str:Sterm_2252"/>
<evidence type="ECO:0000256" key="3">
    <source>
        <dbReference type="ARBA" id="ARBA00022692"/>
    </source>
</evidence>
<dbReference type="Gene3D" id="3.30.460.20">
    <property type="entry name" value="CorA soluble domain-like"/>
    <property type="match status" value="1"/>
</dbReference>
<feature type="transmembrane region" description="Helical" evidence="6">
    <location>
        <begin position="284"/>
        <end position="305"/>
    </location>
</feature>
<feature type="transmembrane region" description="Helical" evidence="6">
    <location>
        <begin position="249"/>
        <end position="272"/>
    </location>
</feature>
<evidence type="ECO:0000256" key="2">
    <source>
        <dbReference type="ARBA" id="ARBA00009765"/>
    </source>
</evidence>
<dbReference type="EMBL" id="CP001739">
    <property type="protein sequence ID" value="ACZ09106.1"/>
    <property type="molecule type" value="Genomic_DNA"/>
</dbReference>
<dbReference type="Proteomes" id="UP000000845">
    <property type="component" value="Chromosome"/>
</dbReference>
<evidence type="ECO:0000313" key="8">
    <source>
        <dbReference type="Proteomes" id="UP000000845"/>
    </source>
</evidence>
<evidence type="ECO:0000256" key="1">
    <source>
        <dbReference type="ARBA" id="ARBA00004141"/>
    </source>
</evidence>
<keyword evidence="5 6" id="KW-0472">Membrane</keyword>
<sequence>MLRYYRLNGHVKEIKNSAEYKDANLIKMVDPQYEDIYKISKKERIIHEYLKDSLDKNEIPRLENYKNQLFLLIRVPTEDDNKPGNLTFKTTPMGIILTPEKLILIASEDMNIIDVVINNYGKKFESIRSFVMMVLLATTKRYLKYLKTLNINIIRAEARLRKTQSNQELINLMEIEKSLVYFTTSLKGNQMVMERLLSGKLSENDEEKEFIRDVIIENNQALEMSQLYNNIVDSLTSAFSSIISNNLNIVMKALAALTIILNFPMLVSSVYGMNVPLPFQNQKYAFIIVIAISIVLTMLSTWYLIKRKWF</sequence>
<keyword evidence="3 6" id="KW-0812">Transmembrane</keyword>
<dbReference type="PANTHER" id="PTHR47891:SF2">
    <property type="entry name" value="MAGNESIUM AND COBALT TRANSPORTER"/>
    <property type="match status" value="1"/>
</dbReference>
<dbReference type="Pfam" id="PF01544">
    <property type="entry name" value="CorA"/>
    <property type="match status" value="1"/>
</dbReference>
<dbReference type="AlphaFoldDB" id="D1AKJ0"/>
<dbReference type="HOGENOM" id="CLU_007127_8_1_0"/>
<evidence type="ECO:0000313" key="7">
    <source>
        <dbReference type="EMBL" id="ACZ09106.1"/>
    </source>
</evidence>
<keyword evidence="4 6" id="KW-1133">Transmembrane helix</keyword>
<dbReference type="SUPFAM" id="SSF144083">
    <property type="entry name" value="Magnesium transport protein CorA, transmembrane region"/>
    <property type="match status" value="1"/>
</dbReference>
<evidence type="ECO:0000256" key="6">
    <source>
        <dbReference type="SAM" id="Phobius"/>
    </source>
</evidence>
<gene>
    <name evidence="7" type="ordered locus">Sterm_2252</name>
</gene>
<organism evidence="7 8">
    <name type="scientific">Sebaldella termitidis (strain ATCC 33386 / NCTC 11300)</name>
    <dbReference type="NCBI Taxonomy" id="526218"/>
    <lineage>
        <taxon>Bacteria</taxon>
        <taxon>Fusobacteriati</taxon>
        <taxon>Fusobacteriota</taxon>
        <taxon>Fusobacteriia</taxon>
        <taxon>Fusobacteriales</taxon>
        <taxon>Leptotrichiaceae</taxon>
        <taxon>Sebaldella</taxon>
    </lineage>
</organism>
<protein>
    <submittedName>
        <fullName evidence="7">Mg2 transporter protein CorA family protein</fullName>
    </submittedName>
</protein>
<proteinExistence type="inferred from homology"/>
<name>D1AKJ0_SEBTE</name>
<evidence type="ECO:0000256" key="4">
    <source>
        <dbReference type="ARBA" id="ARBA00022989"/>
    </source>
</evidence>
<evidence type="ECO:0000256" key="5">
    <source>
        <dbReference type="ARBA" id="ARBA00023136"/>
    </source>
</evidence>
<dbReference type="GO" id="GO:0016020">
    <property type="term" value="C:membrane"/>
    <property type="evidence" value="ECO:0007669"/>
    <property type="project" value="UniProtKB-SubCell"/>
</dbReference>
<reference evidence="8" key="1">
    <citation type="submission" date="2009-09" db="EMBL/GenBank/DDBJ databases">
        <title>The complete chromosome of Sebaldella termitidis ATCC 33386.</title>
        <authorList>
            <consortium name="US DOE Joint Genome Institute (JGI-PGF)"/>
            <person name="Lucas S."/>
            <person name="Copeland A."/>
            <person name="Lapidus A."/>
            <person name="Glavina del Rio T."/>
            <person name="Dalin E."/>
            <person name="Tice H."/>
            <person name="Bruce D."/>
            <person name="Goodwin L."/>
            <person name="Pitluck S."/>
            <person name="Kyrpides N."/>
            <person name="Mavromatis K."/>
            <person name="Ivanova N."/>
            <person name="Mikhailova N."/>
            <person name="Sims D."/>
            <person name="Meincke L."/>
            <person name="Brettin T."/>
            <person name="Detter J.C."/>
            <person name="Han C."/>
            <person name="Larimer F."/>
            <person name="Land M."/>
            <person name="Hauser L."/>
            <person name="Markowitz V."/>
            <person name="Cheng J.F."/>
            <person name="Hugenholtz P."/>
            <person name="Woyke T."/>
            <person name="Wu D."/>
            <person name="Eisen J.A."/>
        </authorList>
    </citation>
    <scope>NUCLEOTIDE SEQUENCE [LARGE SCALE GENOMIC DNA]</scope>
    <source>
        <strain evidence="8">ATCC 33386 / NCTC 11300</strain>
    </source>
</reference>
<dbReference type="CDD" id="cd12827">
    <property type="entry name" value="EcCorA_ZntB-like_u2"/>
    <property type="match status" value="1"/>
</dbReference>
<dbReference type="InterPro" id="IPR045861">
    <property type="entry name" value="CorA_cytoplasmic_dom"/>
</dbReference>
<accession>D1AKJ0</accession>
<reference evidence="7 8" key="2">
    <citation type="journal article" date="2010" name="Stand. Genomic Sci.">
        <title>Complete genome sequence of Sebaldella termitidis type strain (NCTC 11300).</title>
        <authorList>
            <person name="Harmon-Smith M."/>
            <person name="Celia L."/>
            <person name="Chertkov O."/>
            <person name="Lapidus A."/>
            <person name="Copeland A."/>
            <person name="Glavina Del Rio T."/>
            <person name="Nolan M."/>
            <person name="Lucas S."/>
            <person name="Tice H."/>
            <person name="Cheng J.F."/>
            <person name="Han C."/>
            <person name="Detter J.C."/>
            <person name="Bruce D."/>
            <person name="Goodwin L."/>
            <person name="Pitluck S."/>
            <person name="Pati A."/>
            <person name="Liolios K."/>
            <person name="Ivanova N."/>
            <person name="Mavromatis K."/>
            <person name="Mikhailova N."/>
            <person name="Chen A."/>
            <person name="Palaniappan K."/>
            <person name="Land M."/>
            <person name="Hauser L."/>
            <person name="Chang Y.J."/>
            <person name="Jeffries C.D."/>
            <person name="Brettin T."/>
            <person name="Goker M."/>
            <person name="Beck B."/>
            <person name="Bristow J."/>
            <person name="Eisen J.A."/>
            <person name="Markowitz V."/>
            <person name="Hugenholtz P."/>
            <person name="Kyrpides N.C."/>
            <person name="Klenk H.P."/>
            <person name="Chen F."/>
        </authorList>
    </citation>
    <scope>NUCLEOTIDE SEQUENCE [LARGE SCALE GENOMIC DNA]</scope>
    <source>
        <strain evidence="8">ATCC 33386 / NCTC 11300</strain>
    </source>
</reference>
<dbReference type="InterPro" id="IPR045863">
    <property type="entry name" value="CorA_TM1_TM2"/>
</dbReference>
<dbReference type="Gene3D" id="1.20.58.340">
    <property type="entry name" value="Magnesium transport protein CorA, transmembrane region"/>
    <property type="match status" value="2"/>
</dbReference>
<keyword evidence="8" id="KW-1185">Reference proteome</keyword>
<dbReference type="InterPro" id="IPR002523">
    <property type="entry name" value="MgTranspt_CorA/ZnTranspt_ZntB"/>
</dbReference>